<feature type="chain" id="PRO_5012003186" description="PsiF repeat-containing protein" evidence="1">
    <location>
        <begin position="28"/>
        <end position="58"/>
    </location>
</feature>
<dbReference type="AlphaFoldDB" id="A0A1M7USW4"/>
<accession>A0A1M7USW4</accession>
<organism evidence="2 3">
    <name type="scientific">Bradyrhizobium erythrophlei</name>
    <dbReference type="NCBI Taxonomy" id="1437360"/>
    <lineage>
        <taxon>Bacteria</taxon>
        <taxon>Pseudomonadati</taxon>
        <taxon>Pseudomonadota</taxon>
        <taxon>Alphaproteobacteria</taxon>
        <taxon>Hyphomicrobiales</taxon>
        <taxon>Nitrobacteraceae</taxon>
        <taxon>Bradyrhizobium</taxon>
    </lineage>
</organism>
<keyword evidence="1" id="KW-0732">Signal</keyword>
<proteinExistence type="predicted"/>
<gene>
    <name evidence="2" type="ORF">SAMN05444170_6531</name>
</gene>
<keyword evidence="3" id="KW-1185">Reference proteome</keyword>
<feature type="signal peptide" evidence="1">
    <location>
        <begin position="1"/>
        <end position="27"/>
    </location>
</feature>
<sequence length="58" mass="6132">MFRFSVALTAALAVITATTISISPASAVSGPKYDQCMAKCMKERPTAKTCPAYCDKAN</sequence>
<protein>
    <recommendedName>
        <fullName evidence="4">PsiF repeat-containing protein</fullName>
    </recommendedName>
</protein>
<evidence type="ECO:0008006" key="4">
    <source>
        <dbReference type="Google" id="ProtNLM"/>
    </source>
</evidence>
<reference evidence="3" key="1">
    <citation type="submission" date="2016-11" db="EMBL/GenBank/DDBJ databases">
        <authorList>
            <person name="Varghese N."/>
            <person name="Submissions S."/>
        </authorList>
    </citation>
    <scope>NUCLEOTIDE SEQUENCE [LARGE SCALE GENOMIC DNA]</scope>
    <source>
        <strain evidence="3">GAS401</strain>
    </source>
</reference>
<evidence type="ECO:0000313" key="3">
    <source>
        <dbReference type="Proteomes" id="UP000184096"/>
    </source>
</evidence>
<evidence type="ECO:0000313" key="2">
    <source>
        <dbReference type="EMBL" id="SHN86040.1"/>
    </source>
</evidence>
<evidence type="ECO:0000256" key="1">
    <source>
        <dbReference type="SAM" id="SignalP"/>
    </source>
</evidence>
<dbReference type="Proteomes" id="UP000184096">
    <property type="component" value="Chromosome I"/>
</dbReference>
<dbReference type="EMBL" id="LT670849">
    <property type="protein sequence ID" value="SHN86040.1"/>
    <property type="molecule type" value="Genomic_DNA"/>
</dbReference>
<name>A0A1M7USW4_9BRAD</name>